<proteinExistence type="predicted"/>
<dbReference type="GO" id="GO:0022008">
    <property type="term" value="P:neurogenesis"/>
    <property type="evidence" value="ECO:0007669"/>
    <property type="project" value="TreeGrafter"/>
</dbReference>
<evidence type="ECO:0000256" key="1">
    <source>
        <dbReference type="SAM" id="MobiDB-lite"/>
    </source>
</evidence>
<accession>A0A8D8N1D9</accession>
<dbReference type="GO" id="GO:0005829">
    <property type="term" value="C:cytosol"/>
    <property type="evidence" value="ECO:0007669"/>
    <property type="project" value="TreeGrafter"/>
</dbReference>
<reference evidence="3" key="1">
    <citation type="submission" date="2021-05" db="EMBL/GenBank/DDBJ databases">
        <authorList>
            <person name="Alioto T."/>
            <person name="Alioto T."/>
            <person name="Gomez Garrido J."/>
        </authorList>
    </citation>
    <scope>NUCLEOTIDE SEQUENCE</scope>
</reference>
<dbReference type="InterPro" id="IPR011333">
    <property type="entry name" value="SKP1/BTB/POZ_sf"/>
</dbReference>
<dbReference type="SUPFAM" id="SSF54695">
    <property type="entry name" value="POZ domain"/>
    <property type="match status" value="1"/>
</dbReference>
<dbReference type="EMBL" id="HBUE01109355">
    <property type="protein sequence ID" value="CAG6488133.1"/>
    <property type="molecule type" value="Transcribed_RNA"/>
</dbReference>
<sequence length="419" mass="47926">MTTPKPINGTPEADQQQNPPSTTSRSAMGRLELLVNSELFADVVFSVGSDETLMYGHKAILTMASDVFRAQFTGSFRESRENGQEHEILVVDIEPPVFTEILRYAYCDKATISADNVLHLLYAAEKYLLTKLIKKCTEFAEERLCEANVLEIFEQNRSYELEDINRKCLDIICLNPIRMFGDENFLTLDSKSLDLIAGCERMNCQLSHLLKAIDAWLKINEHDAERGNVIRDKVLKRPKLEYMCQNIQNFSSGRYQLDITTEMTVETAKNSGKNFYIYGIAIPLKMKQHLNAPQTVNIDLSITRQYEFAAFKSQKPVLIKRLTIPVSTFVHVEEIMFARQKIGNGIGLNIQIRMSNAFWPMFCMDKFTSDQPDVELHFSDSSSKEGEAINCVAYVLYDEGKENCHEDRILKKSKILFNF</sequence>
<organism evidence="3">
    <name type="scientific">Culex pipiens</name>
    <name type="common">House mosquito</name>
    <dbReference type="NCBI Taxonomy" id="7175"/>
    <lineage>
        <taxon>Eukaryota</taxon>
        <taxon>Metazoa</taxon>
        <taxon>Ecdysozoa</taxon>
        <taxon>Arthropoda</taxon>
        <taxon>Hexapoda</taxon>
        <taxon>Insecta</taxon>
        <taxon>Pterygota</taxon>
        <taxon>Neoptera</taxon>
        <taxon>Endopterygota</taxon>
        <taxon>Diptera</taxon>
        <taxon>Nematocera</taxon>
        <taxon>Culicoidea</taxon>
        <taxon>Culicidae</taxon>
        <taxon>Culicinae</taxon>
        <taxon>Culicini</taxon>
        <taxon>Culex</taxon>
        <taxon>Culex</taxon>
    </lineage>
</organism>
<evidence type="ECO:0000259" key="2">
    <source>
        <dbReference type="PROSITE" id="PS50097"/>
    </source>
</evidence>
<feature type="compositionally biased region" description="Polar residues" evidence="1">
    <location>
        <begin position="13"/>
        <end position="25"/>
    </location>
</feature>
<dbReference type="EMBL" id="HBUE01239147">
    <property type="protein sequence ID" value="CAG6548617.1"/>
    <property type="molecule type" value="Transcribed_RNA"/>
</dbReference>
<dbReference type="Pfam" id="PF00651">
    <property type="entry name" value="BTB"/>
    <property type="match status" value="1"/>
</dbReference>
<dbReference type="PANTHER" id="PTHR45774:SF9">
    <property type="entry name" value="LUTE, ISOFORM D"/>
    <property type="match status" value="1"/>
</dbReference>
<dbReference type="Gene3D" id="3.30.710.10">
    <property type="entry name" value="Potassium Channel Kv1.1, Chain A"/>
    <property type="match status" value="1"/>
</dbReference>
<dbReference type="EMBL" id="HBUE01346132">
    <property type="protein sequence ID" value="CAG6600845.1"/>
    <property type="molecule type" value="Transcribed_RNA"/>
</dbReference>
<feature type="domain" description="BTB" evidence="2">
    <location>
        <begin position="41"/>
        <end position="114"/>
    </location>
</feature>
<dbReference type="InterPro" id="IPR000210">
    <property type="entry name" value="BTB/POZ_dom"/>
</dbReference>
<dbReference type="SMART" id="SM00225">
    <property type="entry name" value="BTB"/>
    <property type="match status" value="1"/>
</dbReference>
<name>A0A8D8N1D9_CULPI</name>
<protein>
    <submittedName>
        <fullName evidence="3">BTB/POZ domain-containing protein 6-B</fullName>
    </submittedName>
</protein>
<feature type="region of interest" description="Disordered" evidence="1">
    <location>
        <begin position="1"/>
        <end position="25"/>
    </location>
</feature>
<dbReference type="PANTHER" id="PTHR45774">
    <property type="entry name" value="BTB/POZ DOMAIN-CONTAINING"/>
    <property type="match status" value="1"/>
</dbReference>
<dbReference type="PROSITE" id="PS50097">
    <property type="entry name" value="BTB"/>
    <property type="match status" value="1"/>
</dbReference>
<evidence type="ECO:0000313" key="3">
    <source>
        <dbReference type="EMBL" id="CAG6548617.1"/>
    </source>
</evidence>
<dbReference type="AlphaFoldDB" id="A0A8D8N1D9"/>